<evidence type="ECO:0000313" key="4">
    <source>
        <dbReference type="EMBL" id="UUY03591.1"/>
    </source>
</evidence>
<sequence length="945" mass="97704">MRRLAVLMPLLVAAVAPAPAGAAFGYLDQFGTAGTGTTQFQDPSGVGAGNGEVLVADRQNLRVQRFNPDTKAFIGQFSTTGGAADVTFDPNSGSPNQLVTVDFTGNLVRRFSFSGTPAGTFGVTGPDGIAVSSAGTVVVSNTTNDRIDRYNSAGVFQGSWGSAGTGAGQFSDPSRLSFDLAGNLLVADKGNNRVQKLNGTTGAHMLTIGTGTLSRPEGVTVDVAGNVIVADTGNQRIARFQSTGTLIDTYGAAGTGNGQFSEPTDVQGLGNGKIYVADDLNNRIQILGEGGTPPGGTGGGGGGPNPGTATGCTRVGHTVGVVAVCADAITSTGTGTWRASGNVTLNTGVVVGGAIDIDDTTNLITSGPGTSIGVNRGGVVNWGTGRLQIDTRAATDPVSGRTGLATVTVFDFTRIVQATFGGLTMGFLGTSNEYLDPADGGGLILSVKPNFDLGAFINVQPVGSFSLGIHATPASEFRLLGGSIGWNGINLPGGWKIGLLKLEYQGATNAWAFTGGAEITGVGGLEISGGILGGRLDQLGLKIKTPGVPLGQTGIVLDTFGGSLKGLAGGENNPLIISALTGGGWTPTGAPDPFNWILHIKDVTLTINTSGSGTLSGGVAVLDGEGRLAGGTISFTIGILPFQASGKLNIKLQAVAVSITFNADAAMNRSHFTGSGTASGRLVGINVGSASGIISDIGAGASVRVCFFRCWRVGYGLRWANVSSFPPDVDWIGGDTEQYRTISAASARGGAAATERRFTVARNRPLLYVTARASNAKTKFELIGPTGVRYRLGGKRRDLYTEVRDNGKVSALVVYEPKPGTWRLREIDAPKARVKVQEVAQLGTLRVRTLRPTGTTKTPLSRRKVKSVLATWRSTGLPSRTKVDVYVSSTKKGQGTRVKRDLRATGRYRIPLKALNHKTNWVSVVARAEGVAFQRVLYRTPVRVK</sequence>
<accession>A0ABY5PG27</accession>
<feature type="repeat" description="NHL" evidence="2">
    <location>
        <begin position="27"/>
        <end position="69"/>
    </location>
</feature>
<dbReference type="InterPro" id="IPR011042">
    <property type="entry name" value="6-blade_b-propeller_TolB-like"/>
</dbReference>
<keyword evidence="3" id="KW-0732">Signal</keyword>
<reference evidence="5" key="1">
    <citation type="submission" date="2021-11" db="EMBL/GenBank/DDBJ databases">
        <title>Cultivation dependent microbiological survey of springs from the worlds oldest radium mine currently devoted to the extraction of radon-saturated water.</title>
        <authorList>
            <person name="Kapinusova G."/>
            <person name="Smrhova T."/>
            <person name="Strejcek M."/>
            <person name="Suman J."/>
            <person name="Jani K."/>
            <person name="Pajer P."/>
            <person name="Uhlik O."/>
        </authorList>
    </citation>
    <scope>NUCLEOTIDE SEQUENCE [LARGE SCALE GENOMIC DNA]</scope>
    <source>
        <strain evidence="5">J379</strain>
    </source>
</reference>
<dbReference type="Gene3D" id="2.120.10.30">
    <property type="entry name" value="TolB, C-terminal domain"/>
    <property type="match status" value="3"/>
</dbReference>
<gene>
    <name evidence="4" type="ORF">LRS13_23460</name>
</gene>
<feature type="chain" id="PRO_5046172153" description="NHL repeat containing protein" evidence="3">
    <location>
        <begin position="23"/>
        <end position="945"/>
    </location>
</feature>
<keyword evidence="5" id="KW-1185">Reference proteome</keyword>
<dbReference type="EMBL" id="CP088295">
    <property type="protein sequence ID" value="UUY03591.1"/>
    <property type="molecule type" value="Genomic_DNA"/>
</dbReference>
<dbReference type="RefSeq" id="WP_353864093.1">
    <property type="nucleotide sequence ID" value="NZ_CP088295.1"/>
</dbReference>
<name>A0ABY5PG27_9ACTN</name>
<evidence type="ECO:0000313" key="5">
    <source>
        <dbReference type="Proteomes" id="UP001058860"/>
    </source>
</evidence>
<dbReference type="SUPFAM" id="SSF101898">
    <property type="entry name" value="NHL repeat"/>
    <property type="match status" value="1"/>
</dbReference>
<evidence type="ECO:0008006" key="6">
    <source>
        <dbReference type="Google" id="ProtNLM"/>
    </source>
</evidence>
<dbReference type="Proteomes" id="UP001058860">
    <property type="component" value="Chromosome"/>
</dbReference>
<keyword evidence="1" id="KW-0677">Repeat</keyword>
<dbReference type="PANTHER" id="PTHR24104">
    <property type="entry name" value="E3 UBIQUITIN-PROTEIN LIGASE NHLRC1-RELATED"/>
    <property type="match status" value="1"/>
</dbReference>
<dbReference type="PANTHER" id="PTHR24104:SF25">
    <property type="entry name" value="PROTEIN LIN-41"/>
    <property type="match status" value="1"/>
</dbReference>
<dbReference type="PROSITE" id="PS51125">
    <property type="entry name" value="NHL"/>
    <property type="match status" value="3"/>
</dbReference>
<evidence type="ECO:0000256" key="1">
    <source>
        <dbReference type="ARBA" id="ARBA00022737"/>
    </source>
</evidence>
<protein>
    <recommendedName>
        <fullName evidence="6">NHL repeat containing protein</fullName>
    </recommendedName>
</protein>
<evidence type="ECO:0000256" key="3">
    <source>
        <dbReference type="SAM" id="SignalP"/>
    </source>
</evidence>
<dbReference type="InterPro" id="IPR001258">
    <property type="entry name" value="NHL_repeat"/>
</dbReference>
<feature type="signal peptide" evidence="3">
    <location>
        <begin position="1"/>
        <end position="22"/>
    </location>
</feature>
<proteinExistence type="predicted"/>
<dbReference type="Pfam" id="PF01436">
    <property type="entry name" value="NHL"/>
    <property type="match status" value="1"/>
</dbReference>
<feature type="repeat" description="NHL" evidence="2">
    <location>
        <begin position="209"/>
        <end position="243"/>
    </location>
</feature>
<dbReference type="InterPro" id="IPR050952">
    <property type="entry name" value="TRIM-NHL_E3_ligases"/>
</dbReference>
<organism evidence="4 5">
    <name type="scientific">Svornostia abyssi</name>
    <dbReference type="NCBI Taxonomy" id="2898438"/>
    <lineage>
        <taxon>Bacteria</taxon>
        <taxon>Bacillati</taxon>
        <taxon>Actinomycetota</taxon>
        <taxon>Thermoleophilia</taxon>
        <taxon>Solirubrobacterales</taxon>
        <taxon>Baekduiaceae</taxon>
        <taxon>Svornostia</taxon>
    </lineage>
</organism>
<feature type="repeat" description="NHL" evidence="2">
    <location>
        <begin position="161"/>
        <end position="200"/>
    </location>
</feature>
<evidence type="ECO:0000256" key="2">
    <source>
        <dbReference type="PROSITE-ProRule" id="PRU00504"/>
    </source>
</evidence>